<dbReference type="EMBL" id="JADYTN010000001">
    <property type="protein sequence ID" value="MCF2562541.1"/>
    <property type="molecule type" value="Genomic_DNA"/>
</dbReference>
<evidence type="ECO:0000313" key="11">
    <source>
        <dbReference type="EMBL" id="MCF2562541.1"/>
    </source>
</evidence>
<keyword evidence="5 11" id="KW-0418">Kinase</keyword>
<keyword evidence="3" id="KW-0597">Phosphoprotein</keyword>
<keyword evidence="8" id="KW-0175">Coiled coil</keyword>
<comment type="caution">
    <text evidence="11">The sequence shown here is derived from an EMBL/GenBank/DDBJ whole genome shotgun (WGS) entry which is preliminary data.</text>
</comment>
<dbReference type="PANTHER" id="PTHR43711:SF26">
    <property type="entry name" value="SENSOR HISTIDINE KINASE RCSC"/>
    <property type="match status" value="1"/>
</dbReference>
<dbReference type="GO" id="GO:0016301">
    <property type="term" value="F:kinase activity"/>
    <property type="evidence" value="ECO:0007669"/>
    <property type="project" value="UniProtKB-KW"/>
</dbReference>
<sequence>MKQTKRTTIYTLLIILLFGLALPTQGQNNPFKINDSLYPLYLRANYNRKNHICLEQADSLRRKAIRLKDHKAEILALLVPLKYQITKQHNFPAVWKASQQVRKKAQEYNYLQYYFYTSTTMATYLLSEDRFDEAKELMQKDIQFATKHKHPYGIQAGYVALGNMLMARGEYAHAIFYYETALQFSQEHMQKQERSTIYPHICDGNIRLGRFQEVVNATNEGIRYCYSEPTKAGLYGYKAIGHFMTGDYANFKKSYQEYFKRLNTVPIIATEYLILLNSLYAISNQDSVKYQEYKNKLSGLLRKYSSYAYYSYNGQYDKAAKVMNKIVRLTQNGGNTNILTDLAGMRNSFAMQIADIDKQKAANEMAKLQLQLAQLQLASNNLEISNADRLKKLAEMQNGRNLLALQNQKLKSNKLGVSIDSQKKLVELQKRQYNMQKLIMVAMAAIALLLIVGTIIYLKANKKMERRLSKLSKNLTHTLAELNIANKEAQHADQQKTLFIQNMSHEIRTPLNAIVGFSQVLTDPSFNISDEEKSDLTYRITENSEQLSNLINNILDLTSIESGKYQLIIEPADINGVCRDAVEEARSHVAEGVMLTFNTQLAESEKIETDGMRVKQVVTHLLNNAIKNTTAGSIQVNCSKNQKGQTLITVTDTGVGIPQDKQETIFERFGKLDQFKPGSGLGLEICRTIAHKLGGDVYLDPDYTNGARFCFFFGKPEGKAAEV</sequence>
<keyword evidence="9" id="KW-1133">Transmembrane helix</keyword>
<dbReference type="EC" id="2.7.13.3" evidence="2"/>
<comment type="catalytic activity">
    <reaction evidence="1">
        <text>ATP + protein L-histidine = ADP + protein N-phospho-L-histidine.</text>
        <dbReference type="EC" id="2.7.13.3"/>
    </reaction>
</comment>
<evidence type="ECO:0000256" key="6">
    <source>
        <dbReference type="ARBA" id="ARBA00023012"/>
    </source>
</evidence>
<accession>A0ABS9CBQ0</accession>
<dbReference type="InterPro" id="IPR011990">
    <property type="entry name" value="TPR-like_helical_dom_sf"/>
</dbReference>
<evidence type="ECO:0000256" key="3">
    <source>
        <dbReference type="ARBA" id="ARBA00022553"/>
    </source>
</evidence>
<feature type="repeat" description="TPR" evidence="7">
    <location>
        <begin position="155"/>
        <end position="188"/>
    </location>
</feature>
<dbReference type="PANTHER" id="PTHR43711">
    <property type="entry name" value="TWO-COMPONENT HISTIDINE KINASE"/>
    <property type="match status" value="1"/>
</dbReference>
<gene>
    <name evidence="11" type="ORF">I6E12_00220</name>
</gene>
<keyword evidence="12" id="KW-1185">Reference proteome</keyword>
<dbReference type="InterPro" id="IPR003661">
    <property type="entry name" value="HisK_dim/P_dom"/>
</dbReference>
<feature type="domain" description="Histidine kinase" evidence="10">
    <location>
        <begin position="502"/>
        <end position="717"/>
    </location>
</feature>
<dbReference type="SMART" id="SM00387">
    <property type="entry name" value="HATPase_c"/>
    <property type="match status" value="1"/>
</dbReference>
<dbReference type="SUPFAM" id="SSF55874">
    <property type="entry name" value="ATPase domain of HSP90 chaperone/DNA topoisomerase II/histidine kinase"/>
    <property type="match status" value="1"/>
</dbReference>
<dbReference type="InterPro" id="IPR019734">
    <property type="entry name" value="TPR_rpt"/>
</dbReference>
<dbReference type="Gene3D" id="3.30.565.10">
    <property type="entry name" value="Histidine kinase-like ATPase, C-terminal domain"/>
    <property type="match status" value="1"/>
</dbReference>
<dbReference type="SUPFAM" id="SSF48452">
    <property type="entry name" value="TPR-like"/>
    <property type="match status" value="1"/>
</dbReference>
<dbReference type="RefSeq" id="WP_301637205.1">
    <property type="nucleotide sequence ID" value="NZ_JADYTN010000001.1"/>
</dbReference>
<dbReference type="InterPro" id="IPR050736">
    <property type="entry name" value="Sensor_HK_Regulatory"/>
</dbReference>
<keyword evidence="4" id="KW-0808">Transferase</keyword>
<dbReference type="SUPFAM" id="SSF47384">
    <property type="entry name" value="Homodimeric domain of signal transducing histidine kinase"/>
    <property type="match status" value="1"/>
</dbReference>
<evidence type="ECO:0000256" key="2">
    <source>
        <dbReference type="ARBA" id="ARBA00012438"/>
    </source>
</evidence>
<evidence type="ECO:0000256" key="8">
    <source>
        <dbReference type="SAM" id="Coils"/>
    </source>
</evidence>
<dbReference type="InterPro" id="IPR005467">
    <property type="entry name" value="His_kinase_dom"/>
</dbReference>
<dbReference type="InterPro" id="IPR036890">
    <property type="entry name" value="HATPase_C_sf"/>
</dbReference>
<keyword evidence="7" id="KW-0802">TPR repeat</keyword>
<feature type="coiled-coil region" evidence="8">
    <location>
        <begin position="351"/>
        <end position="385"/>
    </location>
</feature>
<evidence type="ECO:0000259" key="10">
    <source>
        <dbReference type="PROSITE" id="PS50109"/>
    </source>
</evidence>
<evidence type="ECO:0000256" key="5">
    <source>
        <dbReference type="ARBA" id="ARBA00022777"/>
    </source>
</evidence>
<evidence type="ECO:0000256" key="7">
    <source>
        <dbReference type="PROSITE-ProRule" id="PRU00339"/>
    </source>
</evidence>
<reference evidence="11 12" key="1">
    <citation type="submission" date="2020-12" db="EMBL/GenBank/DDBJ databases">
        <title>Whole genome sequences of gut porcine anaerobes.</title>
        <authorList>
            <person name="Kubasova T."/>
            <person name="Jahodarova E."/>
            <person name="Rychlik I."/>
        </authorList>
    </citation>
    <scope>NUCLEOTIDE SEQUENCE [LARGE SCALE GENOMIC DNA]</scope>
    <source>
        <strain evidence="11 12">An925</strain>
    </source>
</reference>
<name>A0ABS9CBQ0_9BACT</name>
<keyword evidence="9" id="KW-0472">Membrane</keyword>
<evidence type="ECO:0000256" key="4">
    <source>
        <dbReference type="ARBA" id="ARBA00022679"/>
    </source>
</evidence>
<dbReference type="PRINTS" id="PR00344">
    <property type="entry name" value="BCTRLSENSOR"/>
</dbReference>
<proteinExistence type="predicted"/>
<dbReference type="PROSITE" id="PS50005">
    <property type="entry name" value="TPR"/>
    <property type="match status" value="1"/>
</dbReference>
<dbReference type="Gene3D" id="1.25.40.10">
    <property type="entry name" value="Tetratricopeptide repeat domain"/>
    <property type="match status" value="1"/>
</dbReference>
<dbReference type="Gene3D" id="1.10.287.130">
    <property type="match status" value="1"/>
</dbReference>
<dbReference type="Pfam" id="PF00512">
    <property type="entry name" value="HisKA"/>
    <property type="match status" value="1"/>
</dbReference>
<dbReference type="Proteomes" id="UP001200470">
    <property type="component" value="Unassembled WGS sequence"/>
</dbReference>
<protein>
    <recommendedName>
        <fullName evidence="2">histidine kinase</fullName>
        <ecNumber evidence="2">2.7.13.3</ecNumber>
    </recommendedName>
</protein>
<feature type="transmembrane region" description="Helical" evidence="9">
    <location>
        <begin position="438"/>
        <end position="458"/>
    </location>
</feature>
<dbReference type="Pfam" id="PF02518">
    <property type="entry name" value="HATPase_c"/>
    <property type="match status" value="1"/>
</dbReference>
<evidence type="ECO:0000256" key="1">
    <source>
        <dbReference type="ARBA" id="ARBA00000085"/>
    </source>
</evidence>
<organism evidence="11 12">
    <name type="scientific">Xylanibacter brevis</name>
    <dbReference type="NCBI Taxonomy" id="83231"/>
    <lineage>
        <taxon>Bacteria</taxon>
        <taxon>Pseudomonadati</taxon>
        <taxon>Bacteroidota</taxon>
        <taxon>Bacteroidia</taxon>
        <taxon>Bacteroidales</taxon>
        <taxon>Prevotellaceae</taxon>
        <taxon>Xylanibacter</taxon>
    </lineage>
</organism>
<evidence type="ECO:0000256" key="9">
    <source>
        <dbReference type="SAM" id="Phobius"/>
    </source>
</evidence>
<keyword evidence="6" id="KW-0902">Two-component regulatory system</keyword>
<dbReference type="CDD" id="cd00082">
    <property type="entry name" value="HisKA"/>
    <property type="match status" value="1"/>
</dbReference>
<dbReference type="InterPro" id="IPR036097">
    <property type="entry name" value="HisK_dim/P_sf"/>
</dbReference>
<dbReference type="SMART" id="SM00388">
    <property type="entry name" value="HisKA"/>
    <property type="match status" value="1"/>
</dbReference>
<dbReference type="InterPro" id="IPR003594">
    <property type="entry name" value="HATPase_dom"/>
</dbReference>
<dbReference type="InterPro" id="IPR004358">
    <property type="entry name" value="Sig_transdc_His_kin-like_C"/>
</dbReference>
<evidence type="ECO:0000313" key="12">
    <source>
        <dbReference type="Proteomes" id="UP001200470"/>
    </source>
</evidence>
<keyword evidence="9" id="KW-0812">Transmembrane</keyword>
<dbReference type="PROSITE" id="PS50109">
    <property type="entry name" value="HIS_KIN"/>
    <property type="match status" value="1"/>
</dbReference>